<evidence type="ECO:0000313" key="6">
    <source>
        <dbReference type="Proteomes" id="UP000234479"/>
    </source>
</evidence>
<feature type="domain" description="Beta-lactamase-related" evidence="4">
    <location>
        <begin position="39"/>
        <end position="355"/>
    </location>
</feature>
<dbReference type="OrthoDB" id="113033at2"/>
<dbReference type="AlphaFoldDB" id="A0A2N5DQH4"/>
<dbReference type="RefSeq" id="WP_101716868.1">
    <property type="nucleotide sequence ID" value="NZ_PJRS01000010.1"/>
</dbReference>
<dbReference type="InterPro" id="IPR019734">
    <property type="entry name" value="TPR_rpt"/>
</dbReference>
<dbReference type="SUPFAM" id="SSF48452">
    <property type="entry name" value="TPR-like"/>
    <property type="match status" value="1"/>
</dbReference>
<keyword evidence="1" id="KW-0802">TPR repeat</keyword>
<keyword evidence="3" id="KW-0732">Signal</keyword>
<comment type="caution">
    <text evidence="5">The sequence shown here is derived from an EMBL/GenBank/DDBJ whole genome shotgun (WGS) entry which is preliminary data.</text>
</comment>
<dbReference type="InterPro" id="IPR012338">
    <property type="entry name" value="Beta-lactam/transpept-like"/>
</dbReference>
<dbReference type="InterPro" id="IPR001466">
    <property type="entry name" value="Beta-lactam-related"/>
</dbReference>
<dbReference type="Gene3D" id="3.40.710.10">
    <property type="entry name" value="DD-peptidase/beta-lactamase superfamily"/>
    <property type="match status" value="1"/>
</dbReference>
<feature type="chain" id="PRO_5014937322" description="Beta-lactamase-related domain-containing protein" evidence="3">
    <location>
        <begin position="30"/>
        <end position="482"/>
    </location>
</feature>
<feature type="repeat" description="TPR" evidence="1">
    <location>
        <begin position="432"/>
        <end position="465"/>
    </location>
</feature>
<dbReference type="Pfam" id="PF00144">
    <property type="entry name" value="Beta-lactamase"/>
    <property type="match status" value="1"/>
</dbReference>
<sequence>MNRRALLAAGLACPALAVSTFVAAPLAFAAEPAPADRADALVRRFMADRHVPGAQVVVVKDGAIVFSRVYGLADLAGGAKATPTTTFPINSITKAFTGVAAMREVEAGRLDLDKPIGDYVEDLPEAWRSIQVRRLLSHTSGLPDFVPRQKDGAVEEAVAWNEALAAPVLFPPGQRFHYCQTNYALVQMAIDRLHGLPVTTPLGGEQFAIAGMKSSRYGDSQDPGPSRTTSYTYRRETPDQPGVRKELFSPLARAAAGLDSTGDDMGRWMIALMDGRLLGPAARKTMWTQDAYADGKLGQWGMGWLVLERSDRLVVGMTGGSRNAVYLYPDDKVGVAILSNLAGGTPEDAIDEIAQLFVPGMKLTGVAALRAALAGQPQTAFAGVIAKQRQAPGFKPAEHELNDWGYRLLAFGEPAKALAVLALTAELFPNSGNAQDSLAEAYAVNGDKAAAIVHYRRSLALDPGNTNAVNRLKGLEAPTPGS</sequence>
<dbReference type="InterPro" id="IPR050491">
    <property type="entry name" value="AmpC-like"/>
</dbReference>
<reference evidence="5 6" key="1">
    <citation type="submission" date="2017-12" db="EMBL/GenBank/DDBJ databases">
        <title>The genome sequence of Caulobacter sp. 410.</title>
        <authorList>
            <person name="Gao J."/>
            <person name="Mao X."/>
            <person name="Sun J."/>
        </authorList>
    </citation>
    <scope>NUCLEOTIDE SEQUENCE [LARGE SCALE GENOMIC DNA]</scope>
    <source>
        <strain evidence="5 6">410</strain>
    </source>
</reference>
<dbReference type="SUPFAM" id="SSF56601">
    <property type="entry name" value="beta-lactamase/transpeptidase-like"/>
    <property type="match status" value="1"/>
</dbReference>
<proteinExistence type="predicted"/>
<feature type="region of interest" description="Disordered" evidence="2">
    <location>
        <begin position="214"/>
        <end position="241"/>
    </location>
</feature>
<evidence type="ECO:0000256" key="3">
    <source>
        <dbReference type="SAM" id="SignalP"/>
    </source>
</evidence>
<dbReference type="Proteomes" id="UP000234479">
    <property type="component" value="Unassembled WGS sequence"/>
</dbReference>
<dbReference type="EMBL" id="PJRS01000010">
    <property type="protein sequence ID" value="PLR28316.1"/>
    <property type="molecule type" value="Genomic_DNA"/>
</dbReference>
<gene>
    <name evidence="5" type="ORF">SGCZBJ_04750</name>
</gene>
<dbReference type="PROSITE" id="PS50005">
    <property type="entry name" value="TPR"/>
    <property type="match status" value="1"/>
</dbReference>
<protein>
    <recommendedName>
        <fullName evidence="4">Beta-lactamase-related domain-containing protein</fullName>
    </recommendedName>
</protein>
<organism evidence="5 6">
    <name type="scientific">Caulobacter zeae</name>
    <dbReference type="NCBI Taxonomy" id="2055137"/>
    <lineage>
        <taxon>Bacteria</taxon>
        <taxon>Pseudomonadati</taxon>
        <taxon>Pseudomonadota</taxon>
        <taxon>Alphaproteobacteria</taxon>
        <taxon>Caulobacterales</taxon>
        <taxon>Caulobacteraceae</taxon>
        <taxon>Caulobacter</taxon>
    </lineage>
</organism>
<feature type="signal peptide" evidence="3">
    <location>
        <begin position="1"/>
        <end position="29"/>
    </location>
</feature>
<accession>A0A2N5DQH4</accession>
<dbReference type="PANTHER" id="PTHR46825">
    <property type="entry name" value="D-ALANYL-D-ALANINE-CARBOXYPEPTIDASE/ENDOPEPTIDASE AMPH"/>
    <property type="match status" value="1"/>
</dbReference>
<dbReference type="PANTHER" id="PTHR46825:SF9">
    <property type="entry name" value="BETA-LACTAMASE-RELATED DOMAIN-CONTAINING PROTEIN"/>
    <property type="match status" value="1"/>
</dbReference>
<name>A0A2N5DQH4_9CAUL</name>
<dbReference type="InterPro" id="IPR011990">
    <property type="entry name" value="TPR-like_helical_dom_sf"/>
</dbReference>
<keyword evidence="6" id="KW-1185">Reference proteome</keyword>
<evidence type="ECO:0000313" key="5">
    <source>
        <dbReference type="EMBL" id="PLR28316.1"/>
    </source>
</evidence>
<dbReference type="Gene3D" id="1.25.40.10">
    <property type="entry name" value="Tetratricopeptide repeat domain"/>
    <property type="match status" value="1"/>
</dbReference>
<evidence type="ECO:0000256" key="2">
    <source>
        <dbReference type="SAM" id="MobiDB-lite"/>
    </source>
</evidence>
<evidence type="ECO:0000256" key="1">
    <source>
        <dbReference type="PROSITE-ProRule" id="PRU00339"/>
    </source>
</evidence>
<evidence type="ECO:0000259" key="4">
    <source>
        <dbReference type="Pfam" id="PF00144"/>
    </source>
</evidence>